<name>A0ABV4GFC0_9BRAD</name>
<protein>
    <submittedName>
        <fullName evidence="2">Uncharacterized protein</fullName>
    </submittedName>
</protein>
<sequence length="57" mass="5866">MRNPGPKGPGFSSPLPQAHMRSRNVVMPGLVPGIHVLGAAGKGVDGRDKPGHDDVEA</sequence>
<gene>
    <name evidence="2" type="ORF">ABH992_002565</name>
</gene>
<proteinExistence type="predicted"/>
<organism evidence="2 3">
    <name type="scientific">Bradyrhizobium yuanmingense</name>
    <dbReference type="NCBI Taxonomy" id="108015"/>
    <lineage>
        <taxon>Bacteria</taxon>
        <taxon>Pseudomonadati</taxon>
        <taxon>Pseudomonadota</taxon>
        <taxon>Alphaproteobacteria</taxon>
        <taxon>Hyphomicrobiales</taxon>
        <taxon>Nitrobacteraceae</taxon>
        <taxon>Bradyrhizobium</taxon>
    </lineage>
</organism>
<feature type="region of interest" description="Disordered" evidence="1">
    <location>
        <begin position="1"/>
        <end position="22"/>
    </location>
</feature>
<feature type="region of interest" description="Disordered" evidence="1">
    <location>
        <begin position="36"/>
        <end position="57"/>
    </location>
</feature>
<evidence type="ECO:0000313" key="2">
    <source>
        <dbReference type="EMBL" id="MEY9470166.1"/>
    </source>
</evidence>
<dbReference type="Proteomes" id="UP001565474">
    <property type="component" value="Unassembled WGS sequence"/>
</dbReference>
<reference evidence="2 3" key="1">
    <citation type="submission" date="2024-07" db="EMBL/GenBank/DDBJ databases">
        <title>Genomic Encyclopedia of Type Strains, Phase V (KMG-V): Genome sequencing to study the core and pangenomes of soil and plant-associated prokaryotes.</title>
        <authorList>
            <person name="Whitman W."/>
        </authorList>
    </citation>
    <scope>NUCLEOTIDE SEQUENCE [LARGE SCALE GENOMIC DNA]</scope>
    <source>
        <strain evidence="2 3">USDA 222</strain>
    </source>
</reference>
<feature type="compositionally biased region" description="Basic and acidic residues" evidence="1">
    <location>
        <begin position="44"/>
        <end position="57"/>
    </location>
</feature>
<comment type="caution">
    <text evidence="2">The sequence shown here is derived from an EMBL/GenBank/DDBJ whole genome shotgun (WGS) entry which is preliminary data.</text>
</comment>
<evidence type="ECO:0000256" key="1">
    <source>
        <dbReference type="SAM" id="MobiDB-lite"/>
    </source>
</evidence>
<accession>A0ABV4GFC0</accession>
<keyword evidence="3" id="KW-1185">Reference proteome</keyword>
<evidence type="ECO:0000313" key="3">
    <source>
        <dbReference type="Proteomes" id="UP001565474"/>
    </source>
</evidence>
<dbReference type="EMBL" id="JBGBZN010000002">
    <property type="protein sequence ID" value="MEY9470166.1"/>
    <property type="molecule type" value="Genomic_DNA"/>
</dbReference>